<evidence type="ECO:0000256" key="2">
    <source>
        <dbReference type="ARBA" id="ARBA00012485"/>
    </source>
</evidence>
<sequence length="668" mass="78139">MDDYFNIYITQFTAGCDCPYCKCDECFSCKNFKYIDYETNDLEELADNYKNSKDRLCPNFSPFVINMQIFDDIDEFSDWVNIFIEGSESSLDYFYDILSKPDIYSLSFMGENECTYSDFSIDEDKLIKFINKLNEKMDKSQYSDKIFDLLSHYFNNPNPLSLHNLRGIVFGYSLMPFMKIDDLTKFLVILRNFMCDNASYHLLFYNQLNKYHSYSELVVKIIKSSILQFIALKDPNQTLNSIHTLSTILLDLYLFDANSPPYFPHDIWEIDEISNILSIQVAVPILDEPINALIFFAAPFEYKAMLKDRYSEFIKKKSRNPLRIHVPRDNIIKSLDNLKYLSPEEFQKPLEIDYIGETGQDRGGISREFFYLTAEKLFSPDFGMFDIKQNFYWFRYVTYNESYFKTLGILVGLAFSNSVVLPIRFPLLLYKKILGLPLTIDDLEEIDSDLASSFHSLRELIDNGEDISNAEIRFEATIDNFGTAKEVPLIPNGSDIIVNNDNFEKYVETYLNWYFYDSVKDQFEMFNRGFNDALGPSKSLLSIFFPEDLDILISGKEEYNWDEFKQNAVYTGYDENSETIKIFWKIFFDKFTQEQKINFLMFVTGSKRVPIQGMKEVKLRIQRTTSTQLLPVSHTCAVILQLPDYKDEEIMTKYLEICADNCEGFGVI</sequence>
<feature type="domain" description="HECT" evidence="6">
    <location>
        <begin position="342"/>
        <end position="668"/>
    </location>
</feature>
<dbReference type="InterPro" id="IPR035983">
    <property type="entry name" value="Hect_E3_ubiquitin_ligase"/>
</dbReference>
<comment type="catalytic activity">
    <reaction evidence="1">
        <text>S-ubiquitinyl-[E2 ubiquitin-conjugating enzyme]-L-cysteine + [acceptor protein]-L-lysine = [E2 ubiquitin-conjugating enzyme]-L-cysteine + N(6)-ubiquitinyl-[acceptor protein]-L-lysine.</text>
        <dbReference type="EC" id="2.3.2.26"/>
    </reaction>
</comment>
<evidence type="ECO:0000256" key="1">
    <source>
        <dbReference type="ARBA" id="ARBA00000885"/>
    </source>
</evidence>
<dbReference type="Pfam" id="PF00632">
    <property type="entry name" value="HECT"/>
    <property type="match status" value="1"/>
</dbReference>
<dbReference type="InterPro" id="IPR000569">
    <property type="entry name" value="HECT_dom"/>
</dbReference>
<dbReference type="EC" id="2.3.2.26" evidence="2"/>
<evidence type="ECO:0000256" key="5">
    <source>
        <dbReference type="PROSITE-ProRule" id="PRU00104"/>
    </source>
</evidence>
<accession>A0ABR2KG51</accession>
<dbReference type="Proteomes" id="UP001470230">
    <property type="component" value="Unassembled WGS sequence"/>
</dbReference>
<dbReference type="SMART" id="SM00119">
    <property type="entry name" value="HECTc"/>
    <property type="match status" value="1"/>
</dbReference>
<evidence type="ECO:0000256" key="4">
    <source>
        <dbReference type="ARBA" id="ARBA00022786"/>
    </source>
</evidence>
<evidence type="ECO:0000259" key="6">
    <source>
        <dbReference type="PROSITE" id="PS50237"/>
    </source>
</evidence>
<keyword evidence="7" id="KW-0436">Ligase</keyword>
<comment type="caution">
    <text evidence="7">The sequence shown here is derived from an EMBL/GenBank/DDBJ whole genome shotgun (WGS) entry which is preliminary data.</text>
</comment>
<organism evidence="7 8">
    <name type="scientific">Tritrichomonas musculus</name>
    <dbReference type="NCBI Taxonomy" id="1915356"/>
    <lineage>
        <taxon>Eukaryota</taxon>
        <taxon>Metamonada</taxon>
        <taxon>Parabasalia</taxon>
        <taxon>Tritrichomonadida</taxon>
        <taxon>Tritrichomonadidae</taxon>
        <taxon>Tritrichomonas</taxon>
    </lineage>
</organism>
<evidence type="ECO:0000313" key="7">
    <source>
        <dbReference type="EMBL" id="KAK8890124.1"/>
    </source>
</evidence>
<keyword evidence="8" id="KW-1185">Reference proteome</keyword>
<dbReference type="Pfam" id="PF16558">
    <property type="entry name" value="AZUL"/>
    <property type="match status" value="1"/>
</dbReference>
<keyword evidence="4 5" id="KW-0833">Ubl conjugation pathway</keyword>
<name>A0ABR2KG51_9EUKA</name>
<feature type="active site" description="Glycyl thioester intermediate" evidence="5">
    <location>
        <position position="636"/>
    </location>
</feature>
<dbReference type="PROSITE" id="PS50237">
    <property type="entry name" value="HECT"/>
    <property type="match status" value="1"/>
</dbReference>
<evidence type="ECO:0000256" key="3">
    <source>
        <dbReference type="ARBA" id="ARBA00022679"/>
    </source>
</evidence>
<dbReference type="InterPro" id="IPR042556">
    <property type="entry name" value="AZUL_sf"/>
</dbReference>
<evidence type="ECO:0000313" key="8">
    <source>
        <dbReference type="Proteomes" id="UP001470230"/>
    </source>
</evidence>
<keyword evidence="3" id="KW-0808">Transferase</keyword>
<dbReference type="PANTHER" id="PTHR45700">
    <property type="entry name" value="UBIQUITIN-PROTEIN LIGASE E3C"/>
    <property type="match status" value="1"/>
</dbReference>
<dbReference type="InterPro" id="IPR044611">
    <property type="entry name" value="E3A/B/C-like"/>
</dbReference>
<proteinExistence type="predicted"/>
<dbReference type="InterPro" id="IPR032353">
    <property type="entry name" value="AZUL"/>
</dbReference>
<dbReference type="Gene3D" id="3.90.1750.10">
    <property type="entry name" value="Hect, E3 ligase catalytic domains"/>
    <property type="match status" value="1"/>
</dbReference>
<gene>
    <name evidence="7" type="ORF">M9Y10_034884</name>
</gene>
<dbReference type="CDD" id="cd00078">
    <property type="entry name" value="HECTc"/>
    <property type="match status" value="1"/>
</dbReference>
<reference evidence="7 8" key="1">
    <citation type="submission" date="2024-04" db="EMBL/GenBank/DDBJ databases">
        <title>Tritrichomonas musculus Genome.</title>
        <authorList>
            <person name="Alves-Ferreira E."/>
            <person name="Grigg M."/>
            <person name="Lorenzi H."/>
            <person name="Galac M."/>
        </authorList>
    </citation>
    <scope>NUCLEOTIDE SEQUENCE [LARGE SCALE GENOMIC DNA]</scope>
    <source>
        <strain evidence="7 8">EAF2021</strain>
    </source>
</reference>
<dbReference type="Gene3D" id="3.30.2410.10">
    <property type="entry name" value="Hect, E3 ligase catalytic domain"/>
    <property type="match status" value="1"/>
</dbReference>
<protein>
    <recommendedName>
        <fullName evidence="2">HECT-type E3 ubiquitin transferase</fullName>
        <ecNumber evidence="2">2.3.2.26</ecNumber>
    </recommendedName>
</protein>
<dbReference type="GO" id="GO:0016874">
    <property type="term" value="F:ligase activity"/>
    <property type="evidence" value="ECO:0007669"/>
    <property type="project" value="UniProtKB-KW"/>
</dbReference>
<dbReference type="SUPFAM" id="SSF56204">
    <property type="entry name" value="Hect, E3 ligase catalytic domain"/>
    <property type="match status" value="1"/>
</dbReference>
<dbReference type="Gene3D" id="6.10.130.10">
    <property type="entry name" value="Ubiquitin-protein ligase E3A, N-terminal zinc-binding domain (AZUL)"/>
    <property type="match status" value="1"/>
</dbReference>
<dbReference type="PANTHER" id="PTHR45700:SF8">
    <property type="entry name" value="HECT-TYPE E3 UBIQUITIN TRANSFERASE"/>
    <property type="match status" value="1"/>
</dbReference>
<dbReference type="EMBL" id="JAPFFF010000005">
    <property type="protein sequence ID" value="KAK8890124.1"/>
    <property type="molecule type" value="Genomic_DNA"/>
</dbReference>
<dbReference type="Gene3D" id="3.30.2160.10">
    <property type="entry name" value="Hect, E3 ligase catalytic domain"/>
    <property type="match status" value="1"/>
</dbReference>